<evidence type="ECO:0000256" key="1">
    <source>
        <dbReference type="SAM" id="MobiDB-lite"/>
    </source>
</evidence>
<dbReference type="AlphaFoldDB" id="A0AA86N9C9"/>
<evidence type="ECO:0000313" key="2">
    <source>
        <dbReference type="EMBL" id="CAI9915248.1"/>
    </source>
</evidence>
<reference evidence="3 4" key="2">
    <citation type="submission" date="2024-07" db="EMBL/GenBank/DDBJ databases">
        <authorList>
            <person name="Akdeniz Z."/>
        </authorList>
    </citation>
    <scope>NUCLEOTIDE SEQUENCE [LARGE SCALE GENOMIC DNA]</scope>
</reference>
<feature type="region of interest" description="Disordered" evidence="1">
    <location>
        <begin position="183"/>
        <end position="251"/>
    </location>
</feature>
<dbReference type="PANTHER" id="PTHR21580">
    <property type="entry name" value="SHIPPO-1-RELATED"/>
    <property type="match status" value="1"/>
</dbReference>
<protein>
    <submittedName>
        <fullName evidence="2">Sperm-tail PG-rich repeat</fullName>
    </submittedName>
    <submittedName>
        <fullName evidence="3">Sperm-tail_PG-rich repeat</fullName>
    </submittedName>
</protein>
<evidence type="ECO:0000313" key="4">
    <source>
        <dbReference type="Proteomes" id="UP001642409"/>
    </source>
</evidence>
<organism evidence="2">
    <name type="scientific">Hexamita inflata</name>
    <dbReference type="NCBI Taxonomy" id="28002"/>
    <lineage>
        <taxon>Eukaryota</taxon>
        <taxon>Metamonada</taxon>
        <taxon>Diplomonadida</taxon>
        <taxon>Hexamitidae</taxon>
        <taxon>Hexamitinae</taxon>
        <taxon>Hexamita</taxon>
    </lineage>
</organism>
<dbReference type="Proteomes" id="UP001642409">
    <property type="component" value="Unassembled WGS sequence"/>
</dbReference>
<dbReference type="EMBL" id="CAXDID020000695">
    <property type="protein sequence ID" value="CAL6110768.1"/>
    <property type="molecule type" value="Genomic_DNA"/>
</dbReference>
<dbReference type="InterPro" id="IPR010736">
    <property type="entry name" value="SHIPPO-rpt"/>
</dbReference>
<accession>A0AA86N9C9</accession>
<gene>
    <name evidence="2" type="ORF">HINF_LOCUS2893</name>
    <name evidence="3" type="ORF">HINF_LOCUS76076</name>
</gene>
<dbReference type="GO" id="GO:0005856">
    <property type="term" value="C:cytoskeleton"/>
    <property type="evidence" value="ECO:0007669"/>
    <property type="project" value="TreeGrafter"/>
</dbReference>
<keyword evidence="4" id="KW-1185">Reference proteome</keyword>
<name>A0AA86N9C9_9EUKA</name>
<reference evidence="2" key="1">
    <citation type="submission" date="2023-06" db="EMBL/GenBank/DDBJ databases">
        <authorList>
            <person name="Kurt Z."/>
        </authorList>
    </citation>
    <scope>NUCLEOTIDE SEQUENCE</scope>
</reference>
<sequence length="251" mass="27450">MATKPLSSNSSTRASTLVSPLITTNTIFDVEPNEQPGPNYYVILPQFLDGPKHSIGMRSKSAIGNDVSVSPTRYEAIIAKRATLRRASLFSIGEKSDGFTEFAIKNAIKPGPGEYEFDTSTVIHPGLSISEVRSTYQAHEPLPEVQLHVRDAFNKINDGTAKFGLDPHARTTIPFAPITEQLKKPGPTKYDPIKKPRSQAAAGKFRISKRFGDKIEKAPPVGQYNVEKGADMKRKSPPSFSFGGRTKGTTF</sequence>
<proteinExistence type="predicted"/>
<dbReference type="PANTHER" id="PTHR21580:SF28">
    <property type="entry name" value="BOREALIN N-TERMINAL DOMAIN-CONTAINING PROTEIN-RELATED"/>
    <property type="match status" value="1"/>
</dbReference>
<dbReference type="EMBL" id="CATOUU010000068">
    <property type="protein sequence ID" value="CAI9915248.1"/>
    <property type="molecule type" value="Genomic_DNA"/>
</dbReference>
<dbReference type="Pfam" id="PF07004">
    <property type="entry name" value="SHIPPO-rpt"/>
    <property type="match status" value="1"/>
</dbReference>
<comment type="caution">
    <text evidence="2">The sequence shown here is derived from an EMBL/GenBank/DDBJ whole genome shotgun (WGS) entry which is preliminary data.</text>
</comment>
<evidence type="ECO:0000313" key="3">
    <source>
        <dbReference type="EMBL" id="CAL6110768.1"/>
    </source>
</evidence>
<dbReference type="InterPro" id="IPR051291">
    <property type="entry name" value="CIMAP"/>
</dbReference>